<name>A0A6J7FXV7_9ZZZZ</name>
<reference evidence="1" key="1">
    <citation type="submission" date="2020-05" db="EMBL/GenBank/DDBJ databases">
        <authorList>
            <person name="Chiriac C."/>
            <person name="Salcher M."/>
            <person name="Ghai R."/>
            <person name="Kavagutti S V."/>
        </authorList>
    </citation>
    <scope>NUCLEOTIDE SEQUENCE</scope>
</reference>
<accession>A0A6J7FXV7</accession>
<organism evidence="1">
    <name type="scientific">freshwater metagenome</name>
    <dbReference type="NCBI Taxonomy" id="449393"/>
    <lineage>
        <taxon>unclassified sequences</taxon>
        <taxon>metagenomes</taxon>
        <taxon>ecological metagenomes</taxon>
    </lineage>
</organism>
<dbReference type="AlphaFoldDB" id="A0A6J7FXV7"/>
<protein>
    <submittedName>
        <fullName evidence="1">Unannotated protein</fullName>
    </submittedName>
</protein>
<dbReference type="EMBL" id="CAFBLP010000181">
    <property type="protein sequence ID" value="CAB4900016.1"/>
    <property type="molecule type" value="Genomic_DNA"/>
</dbReference>
<dbReference type="PROSITE" id="PS51257">
    <property type="entry name" value="PROKAR_LIPOPROTEIN"/>
    <property type="match status" value="1"/>
</dbReference>
<evidence type="ECO:0000313" key="1">
    <source>
        <dbReference type="EMBL" id="CAB4900016.1"/>
    </source>
</evidence>
<dbReference type="Gene3D" id="2.60.120.260">
    <property type="entry name" value="Galactose-binding domain-like"/>
    <property type="match status" value="1"/>
</dbReference>
<gene>
    <name evidence="1" type="ORF">UFOPK3376_03359</name>
</gene>
<proteinExistence type="predicted"/>
<sequence length="256" mass="27264">MNRPLLVTIAALATLGAACSSSTSTSTSMSISTPISTPISTGASTSSASSTAPTTAADVADERTFTAQVWADNWFSLYVNGRLVGEDSVPITTERSFNAETITFTASYPLTIAMVSKDYEETTSGLEYIGTDRQQMGDGGFIAQFTDTSTGTVVDTTGGDWRGLVINRGPLNADCVTSQNADADCRFELIDEPAGWTTSAFDDSAWTAASVFTAEQVGTKDGYDTIEWDPAAKLIWTSDLKVDNTILWRHSVLRAP</sequence>